<evidence type="ECO:0000256" key="1">
    <source>
        <dbReference type="SAM" id="MobiDB-lite"/>
    </source>
</evidence>
<evidence type="ECO:0000313" key="2">
    <source>
        <dbReference type="EMBL" id="GAA1535384.1"/>
    </source>
</evidence>
<protein>
    <recommendedName>
        <fullName evidence="4">Histone H1-like protein Hc1</fullName>
    </recommendedName>
</protein>
<dbReference type="Proteomes" id="UP001500363">
    <property type="component" value="Unassembled WGS sequence"/>
</dbReference>
<gene>
    <name evidence="2" type="ORF">GCM10009741_42310</name>
</gene>
<accession>A0ABN2B781</accession>
<name>A0ABN2B781_9ACTN</name>
<feature type="region of interest" description="Disordered" evidence="1">
    <location>
        <begin position="21"/>
        <end position="55"/>
    </location>
</feature>
<sequence>MADSLDDLKEQYQNLKEFQSEMRQAGMSASSRQMKDSANQLGKLNKKIEKLEKGR</sequence>
<proteinExistence type="predicted"/>
<evidence type="ECO:0008006" key="4">
    <source>
        <dbReference type="Google" id="ProtNLM"/>
    </source>
</evidence>
<reference evidence="2 3" key="1">
    <citation type="journal article" date="2019" name="Int. J. Syst. Evol. Microbiol.">
        <title>The Global Catalogue of Microorganisms (GCM) 10K type strain sequencing project: providing services to taxonomists for standard genome sequencing and annotation.</title>
        <authorList>
            <consortium name="The Broad Institute Genomics Platform"/>
            <consortium name="The Broad Institute Genome Sequencing Center for Infectious Disease"/>
            <person name="Wu L."/>
            <person name="Ma J."/>
        </authorList>
    </citation>
    <scope>NUCLEOTIDE SEQUENCE [LARGE SCALE GENOMIC DNA]</scope>
    <source>
        <strain evidence="2 3">JCM 14303</strain>
    </source>
</reference>
<keyword evidence="3" id="KW-1185">Reference proteome</keyword>
<feature type="compositionally biased region" description="Polar residues" evidence="1">
    <location>
        <begin position="27"/>
        <end position="42"/>
    </location>
</feature>
<feature type="compositionally biased region" description="Basic and acidic residues" evidence="1">
    <location>
        <begin position="46"/>
        <end position="55"/>
    </location>
</feature>
<dbReference type="EMBL" id="BAAANC010000002">
    <property type="protein sequence ID" value="GAA1535384.1"/>
    <property type="molecule type" value="Genomic_DNA"/>
</dbReference>
<dbReference type="RefSeq" id="WP_344176515.1">
    <property type="nucleotide sequence ID" value="NZ_BAAANC010000002.1"/>
</dbReference>
<organism evidence="2 3">
    <name type="scientific">Kribbella lupini</name>
    <dbReference type="NCBI Taxonomy" id="291602"/>
    <lineage>
        <taxon>Bacteria</taxon>
        <taxon>Bacillati</taxon>
        <taxon>Actinomycetota</taxon>
        <taxon>Actinomycetes</taxon>
        <taxon>Propionibacteriales</taxon>
        <taxon>Kribbellaceae</taxon>
        <taxon>Kribbella</taxon>
    </lineage>
</organism>
<evidence type="ECO:0000313" key="3">
    <source>
        <dbReference type="Proteomes" id="UP001500363"/>
    </source>
</evidence>
<comment type="caution">
    <text evidence="2">The sequence shown here is derived from an EMBL/GenBank/DDBJ whole genome shotgun (WGS) entry which is preliminary data.</text>
</comment>